<comment type="caution">
    <text evidence="9">The sequence shown here is derived from an EMBL/GenBank/DDBJ whole genome shotgun (WGS) entry which is preliminary data.</text>
</comment>
<dbReference type="Proteomes" id="UP001140206">
    <property type="component" value="Chromosome 2"/>
</dbReference>
<feature type="domain" description="Myb-like" evidence="7">
    <location>
        <begin position="9"/>
        <end position="61"/>
    </location>
</feature>
<evidence type="ECO:0000259" key="8">
    <source>
        <dbReference type="PROSITE" id="PS51294"/>
    </source>
</evidence>
<dbReference type="SUPFAM" id="SSF46689">
    <property type="entry name" value="Homeodomain-like"/>
    <property type="match status" value="1"/>
</dbReference>
<evidence type="ECO:0000256" key="1">
    <source>
        <dbReference type="ARBA" id="ARBA00004123"/>
    </source>
</evidence>
<keyword evidence="10" id="KW-1185">Reference proteome</keyword>
<dbReference type="Pfam" id="PF00249">
    <property type="entry name" value="Myb_DNA-binding"/>
    <property type="match status" value="2"/>
</dbReference>
<evidence type="ECO:0000256" key="5">
    <source>
        <dbReference type="ARBA" id="ARBA00023163"/>
    </source>
</evidence>
<dbReference type="AlphaFoldDB" id="A0AAV8FPL9"/>
<dbReference type="PANTHER" id="PTHR47999">
    <property type="entry name" value="TRANSCRIPTION FACTOR MYB8-RELATED-RELATED"/>
    <property type="match status" value="1"/>
</dbReference>
<dbReference type="FunFam" id="1.10.10.60:FF:000015">
    <property type="entry name" value="Transcription factor RAX3"/>
    <property type="match status" value="1"/>
</dbReference>
<dbReference type="InterPro" id="IPR001005">
    <property type="entry name" value="SANT/Myb"/>
</dbReference>
<evidence type="ECO:0000256" key="3">
    <source>
        <dbReference type="ARBA" id="ARBA00023015"/>
    </source>
</evidence>
<evidence type="ECO:0000256" key="2">
    <source>
        <dbReference type="ARBA" id="ARBA00022737"/>
    </source>
</evidence>
<gene>
    <name evidence="9" type="ORF">LUZ62_044007</name>
</gene>
<comment type="subcellular location">
    <subcellularLocation>
        <location evidence="1">Nucleus</location>
    </subcellularLocation>
</comment>
<name>A0AAV8FPL9_9POAL</name>
<dbReference type="SMART" id="SM00717">
    <property type="entry name" value="SANT"/>
    <property type="match status" value="2"/>
</dbReference>
<keyword evidence="6" id="KW-0539">Nucleus</keyword>
<keyword evidence="2" id="KW-0677">Repeat</keyword>
<dbReference type="PANTHER" id="PTHR47999:SF86">
    <property type="entry name" value="MYB-RELATED PROTEIN MYB4-LIKE"/>
    <property type="match status" value="1"/>
</dbReference>
<dbReference type="PROSITE" id="PS50090">
    <property type="entry name" value="MYB_LIKE"/>
    <property type="match status" value="2"/>
</dbReference>
<dbReference type="GO" id="GO:0003677">
    <property type="term" value="F:DNA binding"/>
    <property type="evidence" value="ECO:0007669"/>
    <property type="project" value="UniProtKB-KW"/>
</dbReference>
<evidence type="ECO:0000313" key="9">
    <source>
        <dbReference type="EMBL" id="KAJ4792761.1"/>
    </source>
</evidence>
<proteinExistence type="predicted"/>
<evidence type="ECO:0000259" key="7">
    <source>
        <dbReference type="PROSITE" id="PS50090"/>
    </source>
</evidence>
<accession>A0AAV8FPL9</accession>
<organism evidence="9 10">
    <name type="scientific">Rhynchospora pubera</name>
    <dbReference type="NCBI Taxonomy" id="906938"/>
    <lineage>
        <taxon>Eukaryota</taxon>
        <taxon>Viridiplantae</taxon>
        <taxon>Streptophyta</taxon>
        <taxon>Embryophyta</taxon>
        <taxon>Tracheophyta</taxon>
        <taxon>Spermatophyta</taxon>
        <taxon>Magnoliopsida</taxon>
        <taxon>Liliopsida</taxon>
        <taxon>Poales</taxon>
        <taxon>Cyperaceae</taxon>
        <taxon>Cyperoideae</taxon>
        <taxon>Rhynchosporeae</taxon>
        <taxon>Rhynchospora</taxon>
    </lineage>
</organism>
<protein>
    <submittedName>
        <fullName evidence="9">Uncharacterized protein</fullName>
    </submittedName>
</protein>
<dbReference type="InterPro" id="IPR015495">
    <property type="entry name" value="Myb_TF_plants"/>
</dbReference>
<dbReference type="Gene3D" id="1.10.10.60">
    <property type="entry name" value="Homeodomain-like"/>
    <property type="match status" value="2"/>
</dbReference>
<keyword evidence="3" id="KW-0805">Transcription regulation</keyword>
<evidence type="ECO:0000256" key="6">
    <source>
        <dbReference type="ARBA" id="ARBA00023242"/>
    </source>
</evidence>
<keyword evidence="4" id="KW-0238">DNA-binding</keyword>
<dbReference type="GO" id="GO:0005634">
    <property type="term" value="C:nucleus"/>
    <property type="evidence" value="ECO:0007669"/>
    <property type="project" value="UniProtKB-SubCell"/>
</dbReference>
<sequence length="248" mass="28032">MGKQSRLSKEGHNRGAWSPEEDANLKAYIKAHGVGKWSTIAKKAGLKRCGKSCRLRWLNYLRPGIKRGNITIDEEDLIIRLHHLLGNKWSLIAVAGRLPGRTDNEIKNYWNTVLQKKLQAKNGCADQKAVSSSTEVPELIRTTPIRLTKMINTPCAEKEANNTNTSESNPSTYSIMYSPELKSSDENCYNDMPEESWWRFLLSMDCQDLIASQMSHLQSDCTGFHFPATDDTVNSSVQSFDAMHERQP</sequence>
<dbReference type="InterPro" id="IPR017930">
    <property type="entry name" value="Myb_dom"/>
</dbReference>
<feature type="domain" description="HTH myb-type" evidence="8">
    <location>
        <begin position="66"/>
        <end position="118"/>
    </location>
</feature>
<dbReference type="EMBL" id="JAMFTS010000002">
    <property type="protein sequence ID" value="KAJ4792761.1"/>
    <property type="molecule type" value="Genomic_DNA"/>
</dbReference>
<reference evidence="9" key="1">
    <citation type="submission" date="2022-08" db="EMBL/GenBank/DDBJ databases">
        <authorList>
            <person name="Marques A."/>
        </authorList>
    </citation>
    <scope>NUCLEOTIDE SEQUENCE</scope>
    <source>
        <strain evidence="9">RhyPub2mFocal</strain>
        <tissue evidence="9">Leaves</tissue>
    </source>
</reference>
<evidence type="ECO:0000256" key="4">
    <source>
        <dbReference type="ARBA" id="ARBA00023125"/>
    </source>
</evidence>
<dbReference type="InterPro" id="IPR009057">
    <property type="entry name" value="Homeodomain-like_sf"/>
</dbReference>
<keyword evidence="5" id="KW-0804">Transcription</keyword>
<feature type="domain" description="HTH myb-type" evidence="8">
    <location>
        <begin position="9"/>
        <end position="65"/>
    </location>
</feature>
<feature type="domain" description="Myb-like" evidence="7">
    <location>
        <begin position="62"/>
        <end position="114"/>
    </location>
</feature>
<evidence type="ECO:0000313" key="10">
    <source>
        <dbReference type="Proteomes" id="UP001140206"/>
    </source>
</evidence>
<dbReference type="PROSITE" id="PS51294">
    <property type="entry name" value="HTH_MYB"/>
    <property type="match status" value="2"/>
</dbReference>
<dbReference type="CDD" id="cd00167">
    <property type="entry name" value="SANT"/>
    <property type="match status" value="2"/>
</dbReference>